<dbReference type="OrthoDB" id="9811589at2"/>
<dbReference type="PANTHER" id="PTHR43861">
    <property type="entry name" value="TRANS-ACONITATE 2-METHYLTRANSFERASE-RELATED"/>
    <property type="match status" value="1"/>
</dbReference>
<dbReference type="GO" id="GO:0032259">
    <property type="term" value="P:methylation"/>
    <property type="evidence" value="ECO:0007669"/>
    <property type="project" value="UniProtKB-KW"/>
</dbReference>
<dbReference type="Gene3D" id="3.40.50.150">
    <property type="entry name" value="Vaccinia Virus protein VP39"/>
    <property type="match status" value="1"/>
</dbReference>
<reference evidence="3 4" key="1">
    <citation type="journal article" date="2014" name="Gene">
        <title>A comparative genomic analysis of the alkalitolerant soil bacterium Bacillus lehensis G1.</title>
        <authorList>
            <person name="Noor Y.M."/>
            <person name="Samsulrizal N.H."/>
            <person name="Jema'on N.A."/>
            <person name="Low K.O."/>
            <person name="Ramli A.N."/>
            <person name="Alias N.I."/>
            <person name="Damis S.I."/>
            <person name="Fuzi S.F."/>
            <person name="Isa M.N."/>
            <person name="Murad A.M."/>
            <person name="Raih M.F."/>
            <person name="Bakar F.D."/>
            <person name="Najimudin N."/>
            <person name="Mahadi N.M."/>
            <person name="Illias R.M."/>
        </authorList>
    </citation>
    <scope>NUCLEOTIDE SEQUENCE [LARGE SCALE GENOMIC DNA]</scope>
    <source>
        <strain evidence="3 4">G1</strain>
    </source>
</reference>
<dbReference type="GO" id="GO:0008168">
    <property type="term" value="F:methyltransferase activity"/>
    <property type="evidence" value="ECO:0007669"/>
    <property type="project" value="UniProtKB-KW"/>
</dbReference>
<dbReference type="HOGENOM" id="CLU_069129_5_2_9"/>
<dbReference type="STRING" id="1246626.BleG1_1449"/>
<dbReference type="PATRIC" id="fig|1246626.3.peg.1438"/>
<dbReference type="SUPFAM" id="SSF53335">
    <property type="entry name" value="S-adenosyl-L-methionine-dependent methyltransferases"/>
    <property type="match status" value="1"/>
</dbReference>
<dbReference type="Proteomes" id="UP000027142">
    <property type="component" value="Chromosome"/>
</dbReference>
<dbReference type="RefSeq" id="WP_038478832.1">
    <property type="nucleotide sequence ID" value="NZ_CP003923.1"/>
</dbReference>
<evidence type="ECO:0000313" key="4">
    <source>
        <dbReference type="Proteomes" id="UP000027142"/>
    </source>
</evidence>
<evidence type="ECO:0000259" key="2">
    <source>
        <dbReference type="Pfam" id="PF13649"/>
    </source>
</evidence>
<organism evidence="3 4">
    <name type="scientific">Shouchella lehensis G1</name>
    <dbReference type="NCBI Taxonomy" id="1246626"/>
    <lineage>
        <taxon>Bacteria</taxon>
        <taxon>Bacillati</taxon>
        <taxon>Bacillota</taxon>
        <taxon>Bacilli</taxon>
        <taxon>Bacillales</taxon>
        <taxon>Bacillaceae</taxon>
        <taxon>Shouchella</taxon>
    </lineage>
</organism>
<feature type="domain" description="Methyltransferase" evidence="2">
    <location>
        <begin position="41"/>
        <end position="136"/>
    </location>
</feature>
<dbReference type="InterPro" id="IPR029063">
    <property type="entry name" value="SAM-dependent_MTases_sf"/>
</dbReference>
<evidence type="ECO:0000256" key="1">
    <source>
        <dbReference type="ARBA" id="ARBA00022679"/>
    </source>
</evidence>
<protein>
    <submittedName>
        <fullName evidence="3">Methyltransferase</fullName>
    </submittedName>
</protein>
<dbReference type="Gene3D" id="2.20.25.110">
    <property type="entry name" value="S-adenosyl-L-methionine-dependent methyltransferases"/>
    <property type="match status" value="1"/>
</dbReference>
<dbReference type="KEGG" id="ble:BleG1_1449"/>
<sequence length="252" mass="29647">MKPYIHFAHIYDHLMAHVEYDQWLIFMENVFKERKVQVSKVLDVGCGTGELMLRMHQAGFVTTGLDISEDMLAIAHQKLQAAHIQPQLFQEDMSQFSLPENYDAITIFCDSLNYLEKEEDVKRVFSRCYNALHKNGILLFDVHSPFKIQQFYQATFADEQDGVAYMWHSFAGEEPLSVEHELTFFIETENGLYERVEELHKERTFDVATYTKWLKEAGFTDIRITGDFNQFELHDQTERIFFSAQKKQEMSN</sequence>
<dbReference type="InterPro" id="IPR041698">
    <property type="entry name" value="Methyltransf_25"/>
</dbReference>
<accession>A0A060LUX5</accession>
<keyword evidence="1 3" id="KW-0808">Transferase</keyword>
<name>A0A060LUX5_9BACI</name>
<gene>
    <name evidence="3" type="ORF">BleG1_1449</name>
</gene>
<dbReference type="EMBL" id="CP003923">
    <property type="protein sequence ID" value="AIC94032.1"/>
    <property type="molecule type" value="Genomic_DNA"/>
</dbReference>
<dbReference type="AlphaFoldDB" id="A0A060LUX5"/>
<dbReference type="CDD" id="cd02440">
    <property type="entry name" value="AdoMet_MTases"/>
    <property type="match status" value="1"/>
</dbReference>
<dbReference type="eggNOG" id="COG4976">
    <property type="taxonomic scope" value="Bacteria"/>
</dbReference>
<proteinExistence type="predicted"/>
<evidence type="ECO:0000313" key="3">
    <source>
        <dbReference type="EMBL" id="AIC94032.1"/>
    </source>
</evidence>
<dbReference type="Pfam" id="PF13649">
    <property type="entry name" value="Methyltransf_25"/>
    <property type="match status" value="1"/>
</dbReference>
<keyword evidence="3" id="KW-0489">Methyltransferase</keyword>
<keyword evidence="4" id="KW-1185">Reference proteome</keyword>